<dbReference type="Proteomes" id="UP000507245">
    <property type="component" value="Unassembled WGS sequence"/>
</dbReference>
<sequence length="59" mass="6767">MEEVITSFDKILLLTKEETKAVPIGEADEDDVHERFKTALVGKMLTIEPFNREAFKQTI</sequence>
<dbReference type="EMBL" id="CAEKKB010000003">
    <property type="protein sequence ID" value="CAB4304488.1"/>
    <property type="molecule type" value="Genomic_DNA"/>
</dbReference>
<dbReference type="EMBL" id="CAEKDK010000003">
    <property type="protein sequence ID" value="CAB4274028.1"/>
    <property type="molecule type" value="Genomic_DNA"/>
</dbReference>
<protein>
    <submittedName>
        <fullName evidence="1">Uncharacterized protein</fullName>
    </submittedName>
</protein>
<reference evidence="4" key="1">
    <citation type="journal article" date="2020" name="Genome Biol.">
        <title>Gamete binning: chromosome-level and haplotype-resolved genome assembly enabled by high-throughput single-cell sequencing of gamete genomes.</title>
        <authorList>
            <person name="Campoy J.A."/>
            <person name="Sun H."/>
            <person name="Goel M."/>
            <person name="Jiao W.-B."/>
            <person name="Folz-Donahue K."/>
            <person name="Wang N."/>
            <person name="Rubio M."/>
            <person name="Liu C."/>
            <person name="Kukat C."/>
            <person name="Ruiz D."/>
            <person name="Huettel B."/>
            <person name="Schneeberger K."/>
        </authorList>
    </citation>
    <scope>NUCLEOTIDE SEQUENCE [LARGE SCALE GENOMIC DNA]</scope>
    <source>
        <strain evidence="4">cv. Rojo Pasion</strain>
    </source>
</reference>
<name>A0A6J5UIQ7_PRUAR</name>
<evidence type="ECO:0000313" key="2">
    <source>
        <dbReference type="EMBL" id="CAB4304488.1"/>
    </source>
</evidence>
<evidence type="ECO:0000313" key="1">
    <source>
        <dbReference type="EMBL" id="CAB4274028.1"/>
    </source>
</evidence>
<evidence type="ECO:0000313" key="3">
    <source>
        <dbReference type="Proteomes" id="UP000507222"/>
    </source>
</evidence>
<gene>
    <name evidence="1" type="ORF">CURHAP_LOCUS22342</name>
    <name evidence="2" type="ORF">ORAREDHAP_LOCUS22091</name>
</gene>
<organism evidence="1 3">
    <name type="scientific">Prunus armeniaca</name>
    <name type="common">Apricot</name>
    <name type="synonym">Armeniaca vulgaris</name>
    <dbReference type="NCBI Taxonomy" id="36596"/>
    <lineage>
        <taxon>Eukaryota</taxon>
        <taxon>Viridiplantae</taxon>
        <taxon>Streptophyta</taxon>
        <taxon>Embryophyta</taxon>
        <taxon>Tracheophyta</taxon>
        <taxon>Spermatophyta</taxon>
        <taxon>Magnoliopsida</taxon>
        <taxon>eudicotyledons</taxon>
        <taxon>Gunneridae</taxon>
        <taxon>Pentapetalae</taxon>
        <taxon>rosids</taxon>
        <taxon>fabids</taxon>
        <taxon>Rosales</taxon>
        <taxon>Rosaceae</taxon>
        <taxon>Amygdaloideae</taxon>
        <taxon>Amygdaleae</taxon>
        <taxon>Prunus</taxon>
    </lineage>
</organism>
<keyword evidence="4" id="KW-1185">Reference proteome</keyword>
<reference evidence="1 3" key="2">
    <citation type="submission" date="2020-05" db="EMBL/GenBank/DDBJ databases">
        <authorList>
            <person name="Campoy J."/>
            <person name="Schneeberger K."/>
            <person name="Spophaly S."/>
        </authorList>
    </citation>
    <scope>NUCLEOTIDE SEQUENCE [LARGE SCALE GENOMIC DNA]</scope>
    <source>
        <strain evidence="1">PruArmRojPasFocal</strain>
    </source>
</reference>
<dbReference type="Proteomes" id="UP000507222">
    <property type="component" value="Unassembled WGS sequence"/>
</dbReference>
<accession>A0A6J5UIQ7</accession>
<proteinExistence type="predicted"/>
<dbReference type="AlphaFoldDB" id="A0A6J5UIQ7"/>
<evidence type="ECO:0000313" key="4">
    <source>
        <dbReference type="Proteomes" id="UP000507245"/>
    </source>
</evidence>